<evidence type="ECO:0000259" key="9">
    <source>
        <dbReference type="Pfam" id="PF02729"/>
    </source>
</evidence>
<dbReference type="Pfam" id="PF02729">
    <property type="entry name" value="OTCace_N"/>
    <property type="match status" value="1"/>
</dbReference>
<keyword evidence="11" id="KW-1185">Reference proteome</keyword>
<feature type="binding site" evidence="7">
    <location>
        <position position="108"/>
    </location>
    <ligand>
        <name>carbamoyl phosphate</name>
        <dbReference type="ChEBI" id="CHEBI:58228"/>
    </ligand>
</feature>
<proteinExistence type="inferred from homology"/>
<evidence type="ECO:0000256" key="2">
    <source>
        <dbReference type="ARBA" id="ARBA00007805"/>
    </source>
</evidence>
<comment type="subcellular location">
    <subcellularLocation>
        <location evidence="1 7">Cytoplasm</location>
    </subcellularLocation>
</comment>
<dbReference type="GO" id="GO:0019240">
    <property type="term" value="P:citrulline biosynthetic process"/>
    <property type="evidence" value="ECO:0007669"/>
    <property type="project" value="TreeGrafter"/>
</dbReference>
<comment type="catalytic activity">
    <reaction evidence="6 7">
        <text>carbamoyl phosphate + L-ornithine = L-citrulline + phosphate + H(+)</text>
        <dbReference type="Rhea" id="RHEA:19513"/>
        <dbReference type="ChEBI" id="CHEBI:15378"/>
        <dbReference type="ChEBI" id="CHEBI:43474"/>
        <dbReference type="ChEBI" id="CHEBI:46911"/>
        <dbReference type="ChEBI" id="CHEBI:57743"/>
        <dbReference type="ChEBI" id="CHEBI:58228"/>
        <dbReference type="EC" id="2.1.3.3"/>
    </reaction>
</comment>
<dbReference type="AlphaFoldDB" id="A0A135I4J8"/>
<accession>A0A135I4J8</accession>
<dbReference type="NCBIfam" id="NF009213">
    <property type="entry name" value="PRK12562.1"/>
    <property type="match status" value="1"/>
</dbReference>
<dbReference type="SUPFAM" id="SSF53671">
    <property type="entry name" value="Aspartate/ornithine carbamoyltransferase"/>
    <property type="match status" value="1"/>
</dbReference>
<dbReference type="InterPro" id="IPR006131">
    <property type="entry name" value="Asp_carbamoyltransf_Asp/Orn-bd"/>
</dbReference>
<keyword evidence="4 7" id="KW-0963">Cytoplasm</keyword>
<evidence type="ECO:0000256" key="5">
    <source>
        <dbReference type="ARBA" id="ARBA00022679"/>
    </source>
</evidence>
<dbReference type="FunFam" id="3.40.50.1370:FF:000004">
    <property type="entry name" value="Ornithine carbamoyltransferase"/>
    <property type="match status" value="1"/>
</dbReference>
<evidence type="ECO:0000313" key="10">
    <source>
        <dbReference type="EMBL" id="KXF80355.1"/>
    </source>
</evidence>
<dbReference type="Pfam" id="PF00185">
    <property type="entry name" value="OTCace"/>
    <property type="match status" value="1"/>
</dbReference>
<feature type="binding site" evidence="7">
    <location>
        <begin position="275"/>
        <end position="276"/>
    </location>
    <ligand>
        <name>carbamoyl phosphate</name>
        <dbReference type="ChEBI" id="CHEBI:58228"/>
    </ligand>
</feature>
<evidence type="ECO:0000313" key="11">
    <source>
        <dbReference type="Proteomes" id="UP000070529"/>
    </source>
</evidence>
<evidence type="ECO:0000256" key="3">
    <source>
        <dbReference type="ARBA" id="ARBA00013007"/>
    </source>
</evidence>
<dbReference type="PROSITE" id="PS00097">
    <property type="entry name" value="CARBAMOYLTRANSFERASE"/>
    <property type="match status" value="1"/>
</dbReference>
<dbReference type="NCBIfam" id="TIGR00658">
    <property type="entry name" value="orni_carb_tr"/>
    <property type="match status" value="1"/>
</dbReference>
<protein>
    <recommendedName>
        <fullName evidence="3 7">Ornithine carbamoyltransferase</fullName>
        <shortName evidence="7">OTCase</shortName>
        <ecNumber evidence="3 7">2.1.3.3</ecNumber>
    </recommendedName>
</protein>
<dbReference type="EC" id="2.1.3.3" evidence="3 7"/>
<gene>
    <name evidence="10" type="ORF">ATN88_11145</name>
</gene>
<dbReference type="FunFam" id="3.40.50.1370:FF:000003">
    <property type="entry name" value="Ornithine carbamoyltransferase"/>
    <property type="match status" value="1"/>
</dbReference>
<evidence type="ECO:0000256" key="6">
    <source>
        <dbReference type="ARBA" id="ARBA00048772"/>
    </source>
</evidence>
<dbReference type="InterPro" id="IPR006132">
    <property type="entry name" value="Asp/Orn_carbamoyltranf_P-bd"/>
</dbReference>
<dbReference type="NCBIfam" id="NF003286">
    <property type="entry name" value="PRK04284.1"/>
    <property type="match status" value="1"/>
</dbReference>
<evidence type="ECO:0000259" key="8">
    <source>
        <dbReference type="Pfam" id="PF00185"/>
    </source>
</evidence>
<dbReference type="OrthoDB" id="9802587at2"/>
<dbReference type="PANTHER" id="PTHR45753:SF2">
    <property type="entry name" value="ORNITHINE CARBAMOYLTRANSFERASE"/>
    <property type="match status" value="1"/>
</dbReference>
<feature type="binding site" evidence="7">
    <location>
        <position position="320"/>
    </location>
    <ligand>
        <name>carbamoyl phosphate</name>
        <dbReference type="ChEBI" id="CHEBI:58228"/>
    </ligand>
</feature>
<dbReference type="InterPro" id="IPR024904">
    <property type="entry name" value="OTCase_ArgI"/>
</dbReference>
<feature type="binding site" evidence="7">
    <location>
        <position position="169"/>
    </location>
    <ligand>
        <name>L-ornithine</name>
        <dbReference type="ChEBI" id="CHEBI:46911"/>
    </ligand>
</feature>
<dbReference type="Proteomes" id="UP000070529">
    <property type="component" value="Unassembled WGS sequence"/>
</dbReference>
<dbReference type="Gene3D" id="3.40.50.1370">
    <property type="entry name" value="Aspartate/ornithine carbamoyltransferase"/>
    <property type="match status" value="2"/>
</dbReference>
<comment type="similarity">
    <text evidence="2 7">Belongs to the aspartate/ornithine carbamoyltransferase superfamily. OTCase family.</text>
</comment>
<dbReference type="GO" id="GO:0016597">
    <property type="term" value="F:amino acid binding"/>
    <property type="evidence" value="ECO:0007669"/>
    <property type="project" value="InterPro"/>
</dbReference>
<feature type="binding site" evidence="7">
    <location>
        <position position="84"/>
    </location>
    <ligand>
        <name>carbamoyl phosphate</name>
        <dbReference type="ChEBI" id="CHEBI:58228"/>
    </ligand>
</feature>
<dbReference type="InterPro" id="IPR006130">
    <property type="entry name" value="Asp/Orn_carbamoylTrfase"/>
</dbReference>
<sequence length="334" mass="37049">MAFNLRNRNFLKLLDFTPREIEHLLSLSAELKKAKYAGCEQPRLKGKNIALIFEKASTRTRCAFEVAAFDQGAQVSYIGPSGSQIGHKESMKDTARVLGRMYDGIQYRGFGQAIVEELGQYAGVPVWNGLTDEFHPTQILADLLTMQEHGRGKQLHEMSFAYLGDARNNMGNSLMVGAAKMGMDIRLVAPKQFWPEDALVAQCKAIAQATGGQITLTENVSEGVKGCDFLYTDVWVSMGESKDAWDERVALMKPYQVNMDVIKATGNPHVKFMHCLPAFHNDETTIGAEVAEKYGMNGLEVTEDVFESDYSIVFDEAENRMHTIKAVMVATLGS</sequence>
<dbReference type="RefSeq" id="WP_067419581.1">
    <property type="nucleotide sequence ID" value="NZ_LNTY01000055.1"/>
</dbReference>
<organism evidence="10 11">
    <name type="scientific">Enterovibrio coralii</name>
    <dbReference type="NCBI Taxonomy" id="294935"/>
    <lineage>
        <taxon>Bacteria</taxon>
        <taxon>Pseudomonadati</taxon>
        <taxon>Pseudomonadota</taxon>
        <taxon>Gammaproteobacteria</taxon>
        <taxon>Vibrionales</taxon>
        <taxon>Vibrionaceae</taxon>
        <taxon>Enterovibrio</taxon>
    </lineage>
</organism>
<evidence type="ECO:0000256" key="7">
    <source>
        <dbReference type="HAMAP-Rule" id="MF_01109"/>
    </source>
</evidence>
<reference evidence="10 11" key="1">
    <citation type="submission" date="2015-11" db="EMBL/GenBank/DDBJ databases">
        <title>Genomic Taxonomy of the Vibrionaceae.</title>
        <authorList>
            <person name="Gomez-Gil B."/>
            <person name="Enciso-Ibarra J."/>
        </authorList>
    </citation>
    <scope>NUCLEOTIDE SEQUENCE [LARGE SCALE GENOMIC DNA]</scope>
    <source>
        <strain evidence="10 11">CAIM 912</strain>
    </source>
</reference>
<dbReference type="EMBL" id="LNTY01000055">
    <property type="protein sequence ID" value="KXF80355.1"/>
    <property type="molecule type" value="Genomic_DNA"/>
</dbReference>
<comment type="caution">
    <text evidence="10">The sequence shown here is derived from an EMBL/GenBank/DDBJ whole genome shotgun (WGS) entry which is preliminary data.</text>
</comment>
<dbReference type="InterPro" id="IPR002292">
    <property type="entry name" value="Orn/put_carbamltrans"/>
</dbReference>
<dbReference type="STRING" id="294935.ATN88_11145"/>
<dbReference type="GO" id="GO:0005737">
    <property type="term" value="C:cytoplasm"/>
    <property type="evidence" value="ECO:0007669"/>
    <property type="project" value="UniProtKB-SubCell"/>
</dbReference>
<dbReference type="InterPro" id="IPR036901">
    <property type="entry name" value="Asp/Orn_carbamoylTrfase_sf"/>
</dbReference>
<dbReference type="PRINTS" id="PR00100">
    <property type="entry name" value="AOTCASE"/>
</dbReference>
<feature type="binding site" evidence="7">
    <location>
        <begin position="135"/>
        <end position="138"/>
    </location>
    <ligand>
        <name>carbamoyl phosphate</name>
        <dbReference type="ChEBI" id="CHEBI:58228"/>
    </ligand>
</feature>
<keyword evidence="5 7" id="KW-0808">Transferase</keyword>
<feature type="binding site" evidence="7">
    <location>
        <begin position="237"/>
        <end position="238"/>
    </location>
    <ligand>
        <name>L-ornithine</name>
        <dbReference type="ChEBI" id="CHEBI:46911"/>
    </ligand>
</feature>
<feature type="domain" description="Aspartate/ornithine carbamoyltransferase Asp/Orn-binding" evidence="8">
    <location>
        <begin position="157"/>
        <end position="330"/>
    </location>
</feature>
<evidence type="ECO:0000256" key="4">
    <source>
        <dbReference type="ARBA" id="ARBA00022490"/>
    </source>
</evidence>
<name>A0A135I4J8_9GAMM</name>
<dbReference type="PRINTS" id="PR00102">
    <property type="entry name" value="OTCASE"/>
</dbReference>
<dbReference type="GO" id="GO:0042450">
    <property type="term" value="P:L-arginine biosynthetic process via ornithine"/>
    <property type="evidence" value="ECO:0007669"/>
    <property type="project" value="UniProtKB-UniRule"/>
</dbReference>
<feature type="binding site" evidence="7">
    <location>
        <begin position="57"/>
        <end position="60"/>
    </location>
    <ligand>
        <name>carbamoyl phosphate</name>
        <dbReference type="ChEBI" id="CHEBI:58228"/>
    </ligand>
</feature>
<feature type="binding site" evidence="7">
    <location>
        <position position="233"/>
    </location>
    <ligand>
        <name>L-ornithine</name>
        <dbReference type="ChEBI" id="CHEBI:46911"/>
    </ligand>
</feature>
<dbReference type="GO" id="GO:0004585">
    <property type="term" value="F:ornithine carbamoyltransferase activity"/>
    <property type="evidence" value="ECO:0007669"/>
    <property type="project" value="UniProtKB-UniRule"/>
</dbReference>
<dbReference type="HAMAP" id="MF_01109">
    <property type="entry name" value="OTCase"/>
    <property type="match status" value="1"/>
</dbReference>
<feature type="domain" description="Aspartate/ornithine carbamoyltransferase carbamoyl-P binding" evidence="9">
    <location>
        <begin position="8"/>
        <end position="148"/>
    </location>
</feature>
<dbReference type="PANTHER" id="PTHR45753">
    <property type="entry name" value="ORNITHINE CARBAMOYLTRANSFERASE, MITOCHONDRIAL"/>
    <property type="match status" value="1"/>
</dbReference>
<evidence type="ECO:0000256" key="1">
    <source>
        <dbReference type="ARBA" id="ARBA00004496"/>
    </source>
</evidence>